<keyword evidence="3" id="KW-1185">Reference proteome</keyword>
<organism evidence="2 3">
    <name type="scientific">Coccomyxa viridis</name>
    <dbReference type="NCBI Taxonomy" id="1274662"/>
    <lineage>
        <taxon>Eukaryota</taxon>
        <taxon>Viridiplantae</taxon>
        <taxon>Chlorophyta</taxon>
        <taxon>core chlorophytes</taxon>
        <taxon>Trebouxiophyceae</taxon>
        <taxon>Trebouxiophyceae incertae sedis</taxon>
        <taxon>Coccomyxaceae</taxon>
        <taxon>Coccomyxa</taxon>
    </lineage>
</organism>
<feature type="compositionally biased region" description="Basic and acidic residues" evidence="1">
    <location>
        <begin position="147"/>
        <end position="166"/>
    </location>
</feature>
<dbReference type="Proteomes" id="UP001314263">
    <property type="component" value="Unassembled WGS sequence"/>
</dbReference>
<feature type="compositionally biased region" description="Polar residues" evidence="1">
    <location>
        <begin position="45"/>
        <end position="54"/>
    </location>
</feature>
<evidence type="ECO:0000256" key="1">
    <source>
        <dbReference type="SAM" id="MobiDB-lite"/>
    </source>
</evidence>
<comment type="caution">
    <text evidence="2">The sequence shown here is derived from an EMBL/GenBank/DDBJ whole genome shotgun (WGS) entry which is preliminary data.</text>
</comment>
<protein>
    <submittedName>
        <fullName evidence="2">Uncharacterized protein</fullName>
    </submittedName>
</protein>
<accession>A0AAV1IAE8</accession>
<sequence>MRSCSVHGRRFFRTTLQPIAENLEYNPASIAARYRANYLGSVSLPSQQQASYSAAPTGKPTREVGQTSNYDGETPDENTMPAVGSQEKQGGGKAAKGHDAPTREELESQGSTGDSSGGTSPTGKTDSHRSKEEGTTRNAKPGEFAEADPKKPKENTPEAAREKSGQ</sequence>
<feature type="compositionally biased region" description="Basic and acidic residues" evidence="1">
    <location>
        <begin position="96"/>
        <end position="106"/>
    </location>
</feature>
<dbReference type="AlphaFoldDB" id="A0AAV1IAE8"/>
<name>A0AAV1IAE8_9CHLO</name>
<feature type="compositionally biased region" description="Low complexity" evidence="1">
    <location>
        <begin position="110"/>
        <end position="124"/>
    </location>
</feature>
<gene>
    <name evidence="2" type="ORF">CVIRNUC_006200</name>
</gene>
<reference evidence="2 3" key="1">
    <citation type="submission" date="2023-10" db="EMBL/GenBank/DDBJ databases">
        <authorList>
            <person name="Maclean D."/>
            <person name="Macfadyen A."/>
        </authorList>
    </citation>
    <scope>NUCLEOTIDE SEQUENCE [LARGE SCALE GENOMIC DNA]</scope>
</reference>
<dbReference type="EMBL" id="CAUYUE010000007">
    <property type="protein sequence ID" value="CAK0783005.1"/>
    <property type="molecule type" value="Genomic_DNA"/>
</dbReference>
<proteinExistence type="predicted"/>
<evidence type="ECO:0000313" key="2">
    <source>
        <dbReference type="EMBL" id="CAK0783005.1"/>
    </source>
</evidence>
<feature type="compositionally biased region" description="Basic and acidic residues" evidence="1">
    <location>
        <begin position="125"/>
        <end position="135"/>
    </location>
</feature>
<feature type="region of interest" description="Disordered" evidence="1">
    <location>
        <begin position="45"/>
        <end position="166"/>
    </location>
</feature>
<evidence type="ECO:0000313" key="3">
    <source>
        <dbReference type="Proteomes" id="UP001314263"/>
    </source>
</evidence>